<gene>
    <name evidence="1" type="ORF">CLIB1444_17S00606</name>
</gene>
<keyword evidence="2" id="KW-1185">Reference proteome</keyword>
<evidence type="ECO:0000313" key="2">
    <source>
        <dbReference type="Proteomes" id="UP001152531"/>
    </source>
</evidence>
<name>A0ACA9YGB9_9ASCO</name>
<evidence type="ECO:0000313" key="1">
    <source>
        <dbReference type="EMBL" id="CAH6723606.1"/>
    </source>
</evidence>
<reference evidence="1" key="1">
    <citation type="submission" date="2022-06" db="EMBL/GenBank/DDBJ databases">
        <authorList>
            <person name="Legras J.-L."/>
            <person name="Devillers H."/>
            <person name="Grondin C."/>
        </authorList>
    </citation>
    <scope>NUCLEOTIDE SEQUENCE</scope>
    <source>
        <strain evidence="1">CLIB 1444</strain>
    </source>
</reference>
<sequence>MTSKSEIFEFSPSICEKYEGASTANFILAVIITIGIVISYLPQYKRINDKRTSEGLSTQFLLLGSCSSIFTSTNIILVSSNARNCCRGGYISAFNCLNSQMNLIQIGLQSVCAIMILVLVLALTRDSIKQDKEEYARNLKVGKIVIAHAIISIIEIMIAFLSGNESLLLVIANFNGLMSTLLTFIKYVPQIWTTYSLKHPGTLSIGMMCIQTPGGAIFTATLFFAKGSHWSSWISYFFAFILQGTLLSMCIYYEYLKHGGFDAEALERIQVERIIEQNMHDQEETNDSSPLLQGS</sequence>
<organism evidence="1 2">
    <name type="scientific">[Candida] jaroonii</name>
    <dbReference type="NCBI Taxonomy" id="467808"/>
    <lineage>
        <taxon>Eukaryota</taxon>
        <taxon>Fungi</taxon>
        <taxon>Dikarya</taxon>
        <taxon>Ascomycota</taxon>
        <taxon>Saccharomycotina</taxon>
        <taxon>Pichiomycetes</taxon>
        <taxon>Debaryomycetaceae</taxon>
        <taxon>Yamadazyma</taxon>
    </lineage>
</organism>
<accession>A0ACA9YGB9</accession>
<proteinExistence type="predicted"/>
<dbReference type="Proteomes" id="UP001152531">
    <property type="component" value="Unassembled WGS sequence"/>
</dbReference>
<comment type="caution">
    <text evidence="1">The sequence shown here is derived from an EMBL/GenBank/DDBJ whole genome shotgun (WGS) entry which is preliminary data.</text>
</comment>
<dbReference type="EMBL" id="CALSDN010000017">
    <property type="protein sequence ID" value="CAH6723606.1"/>
    <property type="molecule type" value="Genomic_DNA"/>
</dbReference>
<protein>
    <submittedName>
        <fullName evidence="1">Uncharacterized protein</fullName>
    </submittedName>
</protein>